<evidence type="ECO:0000313" key="10">
    <source>
        <dbReference type="EMBL" id="SVC16613.1"/>
    </source>
</evidence>
<sequence>MKMKAKLVFWIGLAVLAAIVIYHLNWDLVRALEFSAVWEYREVMVWALGMSLMIALIATAIGLVVGTLLAIVSQSSLPILRWIVVIYVEIFRNTPILVMLIWVHFALPILTGFTTTALQSGLIAMALQSSAYFSEIVRAGVGAVPRGQWEAALALGLPLRPRWTEIVLPQALRIIIPPLANLAISLFKATSILSILSISELMTVSTRISNFTFKPIEMLTVAACMYFIVGYLMSRGTLR</sequence>
<dbReference type="GO" id="GO:0043190">
    <property type="term" value="C:ATP-binding cassette (ABC) transporter complex"/>
    <property type="evidence" value="ECO:0007669"/>
    <property type="project" value="InterPro"/>
</dbReference>
<proteinExistence type="predicted"/>
<dbReference type="NCBIfam" id="TIGR01726">
    <property type="entry name" value="HEQRo_perm_3TM"/>
    <property type="match status" value="1"/>
</dbReference>
<keyword evidence="3" id="KW-1003">Cell membrane</keyword>
<reference evidence="10" key="1">
    <citation type="submission" date="2018-05" db="EMBL/GenBank/DDBJ databases">
        <authorList>
            <person name="Lanie J.A."/>
            <person name="Ng W.-L."/>
            <person name="Kazmierczak K.M."/>
            <person name="Andrzejewski T.M."/>
            <person name="Davidsen T.M."/>
            <person name="Wayne K.J."/>
            <person name="Tettelin H."/>
            <person name="Glass J.I."/>
            <person name="Rusch D."/>
            <person name="Podicherti R."/>
            <person name="Tsui H.-C.T."/>
            <person name="Winkler M.E."/>
        </authorList>
    </citation>
    <scope>NUCLEOTIDE SEQUENCE</scope>
</reference>
<dbReference type="SUPFAM" id="SSF161098">
    <property type="entry name" value="MetI-like"/>
    <property type="match status" value="1"/>
</dbReference>
<dbReference type="Pfam" id="PF00528">
    <property type="entry name" value="BPD_transp_1"/>
    <property type="match status" value="1"/>
</dbReference>
<evidence type="ECO:0000256" key="3">
    <source>
        <dbReference type="ARBA" id="ARBA00022475"/>
    </source>
</evidence>
<dbReference type="GO" id="GO:0006865">
    <property type="term" value="P:amino acid transport"/>
    <property type="evidence" value="ECO:0007669"/>
    <property type="project" value="UniProtKB-KW"/>
</dbReference>
<keyword evidence="4 8" id="KW-0812">Transmembrane</keyword>
<feature type="non-terminal residue" evidence="10">
    <location>
        <position position="239"/>
    </location>
</feature>
<keyword evidence="6 8" id="KW-1133">Transmembrane helix</keyword>
<dbReference type="EMBL" id="UINC01076957">
    <property type="protein sequence ID" value="SVC16613.1"/>
    <property type="molecule type" value="Genomic_DNA"/>
</dbReference>
<dbReference type="Gene3D" id="1.10.3720.10">
    <property type="entry name" value="MetI-like"/>
    <property type="match status" value="1"/>
</dbReference>
<feature type="domain" description="ABC transmembrane type-1" evidence="9">
    <location>
        <begin position="48"/>
        <end position="237"/>
    </location>
</feature>
<organism evidence="10">
    <name type="scientific">marine metagenome</name>
    <dbReference type="NCBI Taxonomy" id="408172"/>
    <lineage>
        <taxon>unclassified sequences</taxon>
        <taxon>metagenomes</taxon>
        <taxon>ecological metagenomes</taxon>
    </lineage>
</organism>
<feature type="transmembrane region" description="Helical" evidence="8">
    <location>
        <begin position="44"/>
        <end position="72"/>
    </location>
</feature>
<dbReference type="InterPro" id="IPR043429">
    <property type="entry name" value="ArtM/GltK/GlnP/TcyL/YhdX-like"/>
</dbReference>
<evidence type="ECO:0000256" key="2">
    <source>
        <dbReference type="ARBA" id="ARBA00022448"/>
    </source>
</evidence>
<protein>
    <recommendedName>
        <fullName evidence="9">ABC transmembrane type-1 domain-containing protein</fullName>
    </recommendedName>
</protein>
<feature type="transmembrane region" description="Helical" evidence="8">
    <location>
        <begin position="79"/>
        <end position="103"/>
    </location>
</feature>
<feature type="transmembrane region" description="Helical" evidence="8">
    <location>
        <begin position="7"/>
        <end position="24"/>
    </location>
</feature>
<keyword evidence="2" id="KW-0813">Transport</keyword>
<dbReference type="GO" id="GO:0022857">
    <property type="term" value="F:transmembrane transporter activity"/>
    <property type="evidence" value="ECO:0007669"/>
    <property type="project" value="InterPro"/>
</dbReference>
<dbReference type="PROSITE" id="PS50928">
    <property type="entry name" value="ABC_TM1"/>
    <property type="match status" value="1"/>
</dbReference>
<feature type="transmembrane region" description="Helical" evidence="8">
    <location>
        <begin position="218"/>
        <end position="234"/>
    </location>
</feature>
<evidence type="ECO:0000256" key="5">
    <source>
        <dbReference type="ARBA" id="ARBA00022970"/>
    </source>
</evidence>
<accession>A0A382JZB8</accession>
<feature type="transmembrane region" description="Helical" evidence="8">
    <location>
        <begin position="179"/>
        <end position="198"/>
    </location>
</feature>
<keyword evidence="7 8" id="KW-0472">Membrane</keyword>
<name>A0A382JZB8_9ZZZZ</name>
<evidence type="ECO:0000256" key="8">
    <source>
        <dbReference type="SAM" id="Phobius"/>
    </source>
</evidence>
<dbReference type="AlphaFoldDB" id="A0A382JZB8"/>
<evidence type="ECO:0000259" key="9">
    <source>
        <dbReference type="PROSITE" id="PS50928"/>
    </source>
</evidence>
<dbReference type="PANTHER" id="PTHR30614:SF0">
    <property type="entry name" value="L-CYSTINE TRANSPORT SYSTEM PERMEASE PROTEIN TCYL"/>
    <property type="match status" value="1"/>
</dbReference>
<feature type="transmembrane region" description="Helical" evidence="8">
    <location>
        <begin position="109"/>
        <end position="127"/>
    </location>
</feature>
<dbReference type="InterPro" id="IPR000515">
    <property type="entry name" value="MetI-like"/>
</dbReference>
<evidence type="ECO:0000256" key="1">
    <source>
        <dbReference type="ARBA" id="ARBA00004651"/>
    </source>
</evidence>
<evidence type="ECO:0000256" key="6">
    <source>
        <dbReference type="ARBA" id="ARBA00022989"/>
    </source>
</evidence>
<comment type="subcellular location">
    <subcellularLocation>
        <location evidence="1">Cell membrane</location>
        <topology evidence="1">Multi-pass membrane protein</topology>
    </subcellularLocation>
</comment>
<dbReference type="CDD" id="cd06261">
    <property type="entry name" value="TM_PBP2"/>
    <property type="match status" value="1"/>
</dbReference>
<keyword evidence="5" id="KW-0029">Amino-acid transport</keyword>
<gene>
    <name evidence="10" type="ORF">METZ01_LOCUS269467</name>
</gene>
<dbReference type="PANTHER" id="PTHR30614">
    <property type="entry name" value="MEMBRANE COMPONENT OF AMINO ACID ABC TRANSPORTER"/>
    <property type="match status" value="1"/>
</dbReference>
<dbReference type="InterPro" id="IPR035906">
    <property type="entry name" value="MetI-like_sf"/>
</dbReference>
<evidence type="ECO:0000256" key="4">
    <source>
        <dbReference type="ARBA" id="ARBA00022692"/>
    </source>
</evidence>
<evidence type="ECO:0000256" key="7">
    <source>
        <dbReference type="ARBA" id="ARBA00023136"/>
    </source>
</evidence>
<dbReference type="InterPro" id="IPR010065">
    <property type="entry name" value="AA_ABC_transptr_permease_3TM"/>
</dbReference>